<feature type="region of interest" description="Disordered" evidence="1">
    <location>
        <begin position="414"/>
        <end position="521"/>
    </location>
</feature>
<feature type="compositionally biased region" description="Acidic residues" evidence="1">
    <location>
        <begin position="84"/>
        <end position="98"/>
    </location>
</feature>
<feature type="domain" description="Ubiquitin-like" evidence="2">
    <location>
        <begin position="538"/>
        <end position="620"/>
    </location>
</feature>
<dbReference type="GO" id="GO:0030041">
    <property type="term" value="P:actin filament polymerization"/>
    <property type="evidence" value="ECO:0007669"/>
    <property type="project" value="TreeGrafter"/>
</dbReference>
<dbReference type="InterPro" id="IPR054464">
    <property type="entry name" value="ULD_fung"/>
</dbReference>
<feature type="region of interest" description="Disordered" evidence="1">
    <location>
        <begin position="235"/>
        <end position="305"/>
    </location>
</feature>
<dbReference type="GO" id="GO:0005884">
    <property type="term" value="C:actin filament"/>
    <property type="evidence" value="ECO:0007669"/>
    <property type="project" value="TreeGrafter"/>
</dbReference>
<dbReference type="Proteomes" id="UP001138500">
    <property type="component" value="Unassembled WGS sequence"/>
</dbReference>
<evidence type="ECO:0000313" key="4">
    <source>
        <dbReference type="Proteomes" id="UP001138500"/>
    </source>
</evidence>
<reference evidence="3 4" key="1">
    <citation type="journal article" date="2018" name="IMA Fungus">
        <title>IMA Genome-F 10: Nine draft genome sequences of Claviceps purpurea s.lat., including C. arundinis, C. humidiphila, and C. cf. spartinae, pseudomolecules for the pitch canker pathogen Fusarium circinatum, draft genome of Davidsoniella eucalypti, Grosmannia galeiformis, Quambalaria eucalypti, and Teratosphaeria destructans.</title>
        <authorList>
            <person name="Wingfield B.D."/>
            <person name="Liu M."/>
            <person name="Nguyen H.D."/>
            <person name="Lane F.A."/>
            <person name="Morgan S.W."/>
            <person name="De Vos L."/>
            <person name="Wilken P.M."/>
            <person name="Duong T.A."/>
            <person name="Aylward J."/>
            <person name="Coetzee M.P."/>
            <person name="Dadej K."/>
            <person name="De Beer Z.W."/>
            <person name="Findlay W."/>
            <person name="Havenga M."/>
            <person name="Kolarik M."/>
            <person name="Menzies J.G."/>
            <person name="Naidoo K."/>
            <person name="Pochopski O."/>
            <person name="Shoukouhi P."/>
            <person name="Santana Q.C."/>
            <person name="Seifert K.A."/>
            <person name="Soal N."/>
            <person name="Steenkamp E.T."/>
            <person name="Tatham C.T."/>
            <person name="van der Nest M.A."/>
            <person name="Wingfield M.J."/>
        </authorList>
    </citation>
    <scope>NUCLEOTIDE SEQUENCE [LARGE SCALE GENOMIC DNA]</scope>
    <source>
        <strain evidence="3">CMW44962</strain>
    </source>
</reference>
<feature type="compositionally biased region" description="Basic and acidic residues" evidence="1">
    <location>
        <begin position="171"/>
        <end position="180"/>
    </location>
</feature>
<feature type="compositionally biased region" description="Low complexity" evidence="1">
    <location>
        <begin position="43"/>
        <end position="62"/>
    </location>
</feature>
<dbReference type="OrthoDB" id="3045089at2759"/>
<feature type="compositionally biased region" description="Basic and acidic residues" evidence="1">
    <location>
        <begin position="431"/>
        <end position="521"/>
    </location>
</feature>
<evidence type="ECO:0000259" key="2">
    <source>
        <dbReference type="Pfam" id="PF22893"/>
    </source>
</evidence>
<feature type="compositionally biased region" description="Low complexity" evidence="1">
    <location>
        <begin position="1"/>
        <end position="17"/>
    </location>
</feature>
<feature type="region of interest" description="Disordered" evidence="1">
    <location>
        <begin position="705"/>
        <end position="774"/>
    </location>
</feature>
<feature type="compositionally biased region" description="Polar residues" evidence="1">
    <location>
        <begin position="283"/>
        <end position="294"/>
    </location>
</feature>
<gene>
    <name evidence="3" type="ORF">Tdes44962_MAKER01479</name>
</gene>
<feature type="compositionally biased region" description="Basic residues" evidence="1">
    <location>
        <begin position="657"/>
        <end position="668"/>
    </location>
</feature>
<proteinExistence type="predicted"/>
<feature type="compositionally biased region" description="Basic and acidic residues" evidence="1">
    <location>
        <begin position="739"/>
        <end position="750"/>
    </location>
</feature>
<feature type="compositionally biased region" description="Basic and acidic residues" evidence="1">
    <location>
        <begin position="63"/>
        <end position="73"/>
    </location>
</feature>
<reference evidence="3 4" key="2">
    <citation type="journal article" date="2021" name="Curr. Genet.">
        <title>Genetic response to nitrogen starvation in the aggressive Eucalyptus foliar pathogen Teratosphaeria destructans.</title>
        <authorList>
            <person name="Havenga M."/>
            <person name="Wingfield B.D."/>
            <person name="Wingfield M.J."/>
            <person name="Dreyer L.L."/>
            <person name="Roets F."/>
            <person name="Aylward J."/>
        </authorList>
    </citation>
    <scope>NUCLEOTIDE SEQUENCE [LARGE SCALE GENOMIC DNA]</scope>
    <source>
        <strain evidence="3">CMW44962</strain>
    </source>
</reference>
<dbReference type="InterPro" id="IPR051412">
    <property type="entry name" value="Formin_Homology_Diaphanous_sf"/>
</dbReference>
<feature type="compositionally biased region" description="Basic residues" evidence="1">
    <location>
        <begin position="140"/>
        <end position="151"/>
    </location>
</feature>
<evidence type="ECO:0000256" key="1">
    <source>
        <dbReference type="SAM" id="MobiDB-lite"/>
    </source>
</evidence>
<evidence type="ECO:0000313" key="3">
    <source>
        <dbReference type="EMBL" id="KAH9844446.1"/>
    </source>
</evidence>
<feature type="region of interest" description="Disordered" evidence="1">
    <location>
        <begin position="354"/>
        <end position="394"/>
    </location>
</feature>
<organism evidence="3 4">
    <name type="scientific">Teratosphaeria destructans</name>
    <dbReference type="NCBI Taxonomy" id="418781"/>
    <lineage>
        <taxon>Eukaryota</taxon>
        <taxon>Fungi</taxon>
        <taxon>Dikarya</taxon>
        <taxon>Ascomycota</taxon>
        <taxon>Pezizomycotina</taxon>
        <taxon>Dothideomycetes</taxon>
        <taxon>Dothideomycetidae</taxon>
        <taxon>Mycosphaerellales</taxon>
        <taxon>Teratosphaeriaceae</taxon>
        <taxon>Teratosphaeria</taxon>
    </lineage>
</organism>
<feature type="compositionally biased region" description="Basic and acidic residues" evidence="1">
    <location>
        <begin position="152"/>
        <end position="161"/>
    </location>
</feature>
<sequence>MDPAPASSAPSTQAQSTKGPKSVQIADEHDGDNSPTTITYTLGGRSSGRSTSVHSGSFSSASSERDSIERDYVQIHPRRRYPSPDEEDEEDEDDDIEPSDSASRSRRTTSRRHTTEARAAPTRRHSSRRVVERGEEPRRHSSHRHQSSRSTRRSEPRRTASDESSSVASYDYERYGHHGAPEPPRPHYPPLAGVRHVAAQSHGGYQPSVTSAPYAHDPFAAQQALVQLGGQDVFGYPPSQNPFSPHSGPGNPFSPISAGGGSSYFGGDPHALPGAPMPPQQRPHGSSRPQSFAAPSQFGAPPYGSDMAMTHYPASIHPTMAPPGIVSSSLASGLTGYPYGFPGMAYPPIPYQLPPSHTVTPPPPAAPAPPPAASPKEEKKEEKNERDEKTSAEIQALKDLIAKHEEARLAAEAERLAKAEADAAAAAAEKAAAEAEKRRKEEIAAASKKAKEDAEKAAGEAAKKAKEEHDKAAAAAKEEHEKAAAAAKEEHEKAAAAAKEEHEKKVAELQKAHDEAEKKQKELAAEVEKIKPMPDMLKAPIKFKDAVGRKFSFPWHLCKTWKGMEGLIKQAFLHVDVIGEHVHQGHYDLTGPDGEIILPQVWDTMVQPEWEISMHMWPMPEPEPEPPKKDDKHAHDFPLGDHFLDFGNLGLVDRPKKDKGKKDKKKGQRISPEVIAVPPMPPGAGSPTIPLPPPGLTGFDGPLIFSPEEKKHGRPKAKSKSSKEISGLTAWMIGGAPRSKKDDEKLDFVKHKPPTAHLPSSKNGSADQTNCVLM</sequence>
<feature type="compositionally biased region" description="Pro residues" evidence="1">
    <location>
        <begin position="360"/>
        <end position="373"/>
    </location>
</feature>
<feature type="compositionally biased region" description="Pro residues" evidence="1">
    <location>
        <begin position="678"/>
        <end position="693"/>
    </location>
</feature>
<feature type="compositionally biased region" description="Basic and acidic residues" evidence="1">
    <location>
        <begin position="375"/>
        <end position="391"/>
    </location>
</feature>
<dbReference type="PANTHER" id="PTHR45691:SF6">
    <property type="entry name" value="PROTEIN DIAPHANOUS"/>
    <property type="match status" value="1"/>
</dbReference>
<feature type="region of interest" description="Disordered" evidence="1">
    <location>
        <begin position="1"/>
        <end position="191"/>
    </location>
</feature>
<protein>
    <recommendedName>
        <fullName evidence="2">Ubiquitin-like domain-containing protein</fullName>
    </recommendedName>
</protein>
<feature type="region of interest" description="Disordered" evidence="1">
    <location>
        <begin position="648"/>
        <end position="693"/>
    </location>
</feature>
<accession>A0A9W7W6B3</accession>
<dbReference type="AlphaFoldDB" id="A0A9W7W6B3"/>
<keyword evidence="4" id="KW-1185">Reference proteome</keyword>
<feature type="compositionally biased region" description="Basic and acidic residues" evidence="1">
    <location>
        <begin position="129"/>
        <end position="139"/>
    </location>
</feature>
<comment type="caution">
    <text evidence="3">The sequence shown here is derived from an EMBL/GenBank/DDBJ whole genome shotgun (WGS) entry which is preliminary data.</text>
</comment>
<feature type="compositionally biased region" description="Polar residues" evidence="1">
    <location>
        <begin position="758"/>
        <end position="774"/>
    </location>
</feature>
<dbReference type="EMBL" id="RIBY02000335">
    <property type="protein sequence ID" value="KAH9844446.1"/>
    <property type="molecule type" value="Genomic_DNA"/>
</dbReference>
<dbReference type="Pfam" id="PF22893">
    <property type="entry name" value="ULD_2"/>
    <property type="match status" value="1"/>
</dbReference>
<dbReference type="PANTHER" id="PTHR45691">
    <property type="entry name" value="PROTEIN DIAPHANOUS"/>
    <property type="match status" value="1"/>
</dbReference>
<name>A0A9W7W6B3_9PEZI</name>